<name>A0ACB7Y7G3_9ERIC</name>
<keyword evidence="2" id="KW-1185">Reference proteome</keyword>
<sequence>MGHMTTWCLQFKAYLEEKVAEGKLAEYIDHEKTTVKAKGQNNTDDKDEDLIDVVVIHGYADADAEQRLREELKAANQAKEVMAISQPVKKVKPDGDRLEDLRDRTSLTAYKGGDPRDQTSPFIIRVILGIRPYRLQRKACNQCDWFGRQGSNDAAFDPVLIVS</sequence>
<dbReference type="EMBL" id="CM037157">
    <property type="protein sequence ID" value="KAH7848963.1"/>
    <property type="molecule type" value="Genomic_DNA"/>
</dbReference>
<proteinExistence type="predicted"/>
<evidence type="ECO:0000313" key="2">
    <source>
        <dbReference type="Proteomes" id="UP000828048"/>
    </source>
</evidence>
<reference evidence="1 2" key="1">
    <citation type="journal article" date="2021" name="Hortic Res">
        <title>High-quality reference genome and annotation aids understanding of berry development for evergreen blueberry (Vaccinium darrowii).</title>
        <authorList>
            <person name="Yu J."/>
            <person name="Hulse-Kemp A.M."/>
            <person name="Babiker E."/>
            <person name="Staton M."/>
        </authorList>
    </citation>
    <scope>NUCLEOTIDE SEQUENCE [LARGE SCALE GENOMIC DNA]</scope>
    <source>
        <strain evidence="2">cv. NJ 8807/NJ 8810</strain>
        <tissue evidence="1">Young leaf</tissue>
    </source>
</reference>
<protein>
    <submittedName>
        <fullName evidence="1">Uncharacterized protein</fullName>
    </submittedName>
</protein>
<organism evidence="1 2">
    <name type="scientific">Vaccinium darrowii</name>
    <dbReference type="NCBI Taxonomy" id="229202"/>
    <lineage>
        <taxon>Eukaryota</taxon>
        <taxon>Viridiplantae</taxon>
        <taxon>Streptophyta</taxon>
        <taxon>Embryophyta</taxon>
        <taxon>Tracheophyta</taxon>
        <taxon>Spermatophyta</taxon>
        <taxon>Magnoliopsida</taxon>
        <taxon>eudicotyledons</taxon>
        <taxon>Gunneridae</taxon>
        <taxon>Pentapetalae</taxon>
        <taxon>asterids</taxon>
        <taxon>Ericales</taxon>
        <taxon>Ericaceae</taxon>
        <taxon>Vaccinioideae</taxon>
        <taxon>Vaccinieae</taxon>
        <taxon>Vaccinium</taxon>
    </lineage>
</organism>
<accession>A0ACB7Y7G3</accession>
<comment type="caution">
    <text evidence="1">The sequence shown here is derived from an EMBL/GenBank/DDBJ whole genome shotgun (WGS) entry which is preliminary data.</text>
</comment>
<evidence type="ECO:0000313" key="1">
    <source>
        <dbReference type="EMBL" id="KAH7848963.1"/>
    </source>
</evidence>
<dbReference type="Proteomes" id="UP000828048">
    <property type="component" value="Chromosome 7"/>
</dbReference>
<gene>
    <name evidence="1" type="ORF">Vadar_010944</name>
</gene>